<dbReference type="PANTHER" id="PTHR45801:SF111">
    <property type="entry name" value="C2H2 AND C2HC ZINC FINGERS SUPERFAMILY PROTEIN"/>
    <property type="match status" value="1"/>
</dbReference>
<protein>
    <recommendedName>
        <fullName evidence="10">C2H2-type domain-containing protein</fullName>
    </recommendedName>
</protein>
<feature type="region of interest" description="Disordered" evidence="9">
    <location>
        <begin position="59"/>
        <end position="92"/>
    </location>
</feature>
<organism evidence="11 12">
    <name type="scientific">Cinchona calisaya</name>
    <dbReference type="NCBI Taxonomy" id="153742"/>
    <lineage>
        <taxon>Eukaryota</taxon>
        <taxon>Viridiplantae</taxon>
        <taxon>Streptophyta</taxon>
        <taxon>Embryophyta</taxon>
        <taxon>Tracheophyta</taxon>
        <taxon>Spermatophyta</taxon>
        <taxon>Magnoliopsida</taxon>
        <taxon>eudicotyledons</taxon>
        <taxon>Gunneridae</taxon>
        <taxon>Pentapetalae</taxon>
        <taxon>asterids</taxon>
        <taxon>lamiids</taxon>
        <taxon>Gentianales</taxon>
        <taxon>Rubiaceae</taxon>
        <taxon>Cinchonoideae</taxon>
        <taxon>Cinchoneae</taxon>
        <taxon>Cinchona</taxon>
    </lineage>
</organism>
<evidence type="ECO:0000256" key="4">
    <source>
        <dbReference type="ARBA" id="ARBA00022833"/>
    </source>
</evidence>
<evidence type="ECO:0000256" key="3">
    <source>
        <dbReference type="ARBA" id="ARBA00022771"/>
    </source>
</evidence>
<feature type="region of interest" description="Disordered" evidence="9">
    <location>
        <begin position="1"/>
        <end position="20"/>
    </location>
</feature>
<dbReference type="Gene3D" id="3.30.160.60">
    <property type="entry name" value="Classic Zinc Finger"/>
    <property type="match status" value="1"/>
</dbReference>
<keyword evidence="3 8" id="KW-0863">Zinc-finger</keyword>
<feature type="domain" description="C2H2-type" evidence="10">
    <location>
        <begin position="35"/>
        <end position="62"/>
    </location>
</feature>
<evidence type="ECO:0000256" key="9">
    <source>
        <dbReference type="SAM" id="MobiDB-lite"/>
    </source>
</evidence>
<dbReference type="SUPFAM" id="SSF57667">
    <property type="entry name" value="beta-beta-alpha zinc fingers"/>
    <property type="match status" value="1"/>
</dbReference>
<evidence type="ECO:0000256" key="5">
    <source>
        <dbReference type="ARBA" id="ARBA00023015"/>
    </source>
</evidence>
<evidence type="ECO:0000313" key="11">
    <source>
        <dbReference type="EMBL" id="KAL3507687.1"/>
    </source>
</evidence>
<dbReference type="Proteomes" id="UP001630127">
    <property type="component" value="Unassembled WGS sequence"/>
</dbReference>
<sequence>MEAEKHGNSETSIEEIDQPEKLMMTDYNAGIGRSYECNFCKRGFTNAQALGGHMNIHRKDKAKAKDKLKNNHQQDQSSLTNKSHEDYNNTSSKYFAPISNEKQQYTAAMAPYTSYQLYFPTSNNSFLHGYHQCDHDLPSPRPEYRMDRSLSLRIGPPRMEDGDERKIISNEDEVDLELRLGHQP</sequence>
<feature type="compositionally biased region" description="Polar residues" evidence="9">
    <location>
        <begin position="71"/>
        <end position="81"/>
    </location>
</feature>
<proteinExistence type="predicted"/>
<evidence type="ECO:0000313" key="12">
    <source>
        <dbReference type="Proteomes" id="UP001630127"/>
    </source>
</evidence>
<reference evidence="11 12" key="1">
    <citation type="submission" date="2024-11" db="EMBL/GenBank/DDBJ databases">
        <title>A near-complete genome assembly of Cinchona calisaya.</title>
        <authorList>
            <person name="Lian D.C."/>
            <person name="Zhao X.W."/>
            <person name="Wei L."/>
        </authorList>
    </citation>
    <scope>NUCLEOTIDE SEQUENCE [LARGE SCALE GENOMIC DNA]</scope>
    <source>
        <tissue evidence="11">Nenye</tissue>
    </source>
</reference>
<keyword evidence="4" id="KW-0862">Zinc</keyword>
<evidence type="ECO:0000259" key="10">
    <source>
        <dbReference type="PROSITE" id="PS50157"/>
    </source>
</evidence>
<dbReference type="InterPro" id="IPR036236">
    <property type="entry name" value="Znf_C2H2_sf"/>
</dbReference>
<dbReference type="PROSITE" id="PS00028">
    <property type="entry name" value="ZINC_FINGER_C2H2_1"/>
    <property type="match status" value="1"/>
</dbReference>
<evidence type="ECO:0000256" key="2">
    <source>
        <dbReference type="ARBA" id="ARBA00022723"/>
    </source>
</evidence>
<dbReference type="GO" id="GO:0008270">
    <property type="term" value="F:zinc ion binding"/>
    <property type="evidence" value="ECO:0007669"/>
    <property type="project" value="UniProtKB-KW"/>
</dbReference>
<dbReference type="InterPro" id="IPR052426">
    <property type="entry name" value="Plant_dev_regulator"/>
</dbReference>
<keyword evidence="7" id="KW-0539">Nucleus</keyword>
<keyword evidence="5" id="KW-0805">Transcription regulation</keyword>
<comment type="caution">
    <text evidence="11">The sequence shown here is derived from an EMBL/GenBank/DDBJ whole genome shotgun (WGS) entry which is preliminary data.</text>
</comment>
<evidence type="ECO:0000256" key="7">
    <source>
        <dbReference type="ARBA" id="ARBA00023242"/>
    </source>
</evidence>
<dbReference type="PROSITE" id="PS50157">
    <property type="entry name" value="ZINC_FINGER_C2H2_2"/>
    <property type="match status" value="1"/>
</dbReference>
<keyword evidence="2" id="KW-0479">Metal-binding</keyword>
<gene>
    <name evidence="11" type="ORF">ACH5RR_033069</name>
</gene>
<dbReference type="InterPro" id="IPR013087">
    <property type="entry name" value="Znf_C2H2_type"/>
</dbReference>
<evidence type="ECO:0000256" key="6">
    <source>
        <dbReference type="ARBA" id="ARBA00023163"/>
    </source>
</evidence>
<dbReference type="EMBL" id="JBJUIK010000013">
    <property type="protein sequence ID" value="KAL3507687.1"/>
    <property type="molecule type" value="Genomic_DNA"/>
</dbReference>
<evidence type="ECO:0000256" key="8">
    <source>
        <dbReference type="PROSITE-ProRule" id="PRU00042"/>
    </source>
</evidence>
<dbReference type="GO" id="GO:0005634">
    <property type="term" value="C:nucleus"/>
    <property type="evidence" value="ECO:0007669"/>
    <property type="project" value="UniProtKB-SubCell"/>
</dbReference>
<keyword evidence="12" id="KW-1185">Reference proteome</keyword>
<evidence type="ECO:0000256" key="1">
    <source>
        <dbReference type="ARBA" id="ARBA00004123"/>
    </source>
</evidence>
<keyword evidence="6" id="KW-0804">Transcription</keyword>
<dbReference type="AlphaFoldDB" id="A0ABD2YJW9"/>
<comment type="subcellular location">
    <subcellularLocation>
        <location evidence="1">Nucleus</location>
    </subcellularLocation>
</comment>
<name>A0ABD2YJW9_9GENT</name>
<dbReference type="PANTHER" id="PTHR45801">
    <property type="entry name" value="OS07G0101800 PROTEIN"/>
    <property type="match status" value="1"/>
</dbReference>
<accession>A0ABD2YJW9</accession>